<dbReference type="CDD" id="cd00038">
    <property type="entry name" value="CAP_ED"/>
    <property type="match status" value="1"/>
</dbReference>
<feature type="domain" description="Cyclic nucleotide-binding" evidence="4">
    <location>
        <begin position="34"/>
        <end position="82"/>
    </location>
</feature>
<evidence type="ECO:0000256" key="3">
    <source>
        <dbReference type="ARBA" id="ARBA00023163"/>
    </source>
</evidence>
<dbReference type="Pfam" id="PF13545">
    <property type="entry name" value="HTH_Crp_2"/>
    <property type="match status" value="1"/>
</dbReference>
<dbReference type="InterPro" id="IPR018490">
    <property type="entry name" value="cNMP-bd_dom_sf"/>
</dbReference>
<keyword evidence="1" id="KW-0805">Transcription regulation</keyword>
<dbReference type="InterPro" id="IPR012318">
    <property type="entry name" value="HTH_CRP"/>
</dbReference>
<dbReference type="InterPro" id="IPR000595">
    <property type="entry name" value="cNMP-bd_dom"/>
</dbReference>
<dbReference type="EMBL" id="JBHSDI010000007">
    <property type="protein sequence ID" value="MFC4258214.1"/>
    <property type="molecule type" value="Genomic_DNA"/>
</dbReference>
<protein>
    <submittedName>
        <fullName evidence="6">Crp/Fnr family transcriptional regulator</fullName>
    </submittedName>
</protein>
<evidence type="ECO:0000259" key="5">
    <source>
        <dbReference type="PROSITE" id="PS51063"/>
    </source>
</evidence>
<dbReference type="SUPFAM" id="SSF51206">
    <property type="entry name" value="cAMP-binding domain-like"/>
    <property type="match status" value="1"/>
</dbReference>
<reference evidence="7" key="1">
    <citation type="journal article" date="2019" name="Int. J. Syst. Evol. Microbiol.">
        <title>The Global Catalogue of Microorganisms (GCM) 10K type strain sequencing project: providing services to taxonomists for standard genome sequencing and annotation.</title>
        <authorList>
            <consortium name="The Broad Institute Genomics Platform"/>
            <consortium name="The Broad Institute Genome Sequencing Center for Infectious Disease"/>
            <person name="Wu L."/>
            <person name="Ma J."/>
        </authorList>
    </citation>
    <scope>NUCLEOTIDE SEQUENCE [LARGE SCALE GENOMIC DNA]</scope>
    <source>
        <strain evidence="7">CECT 7297</strain>
    </source>
</reference>
<feature type="domain" description="HTH crp-type" evidence="5">
    <location>
        <begin position="146"/>
        <end position="220"/>
    </location>
</feature>
<dbReference type="PROSITE" id="PS50042">
    <property type="entry name" value="CNMP_BINDING_3"/>
    <property type="match status" value="1"/>
</dbReference>
<dbReference type="InterPro" id="IPR036388">
    <property type="entry name" value="WH-like_DNA-bd_sf"/>
</dbReference>
<dbReference type="SUPFAM" id="SSF46785">
    <property type="entry name" value="Winged helix' DNA-binding domain"/>
    <property type="match status" value="1"/>
</dbReference>
<dbReference type="InterPro" id="IPR036390">
    <property type="entry name" value="WH_DNA-bd_sf"/>
</dbReference>
<evidence type="ECO:0000313" key="7">
    <source>
        <dbReference type="Proteomes" id="UP001595798"/>
    </source>
</evidence>
<keyword evidence="7" id="KW-1185">Reference proteome</keyword>
<dbReference type="PROSITE" id="PS51063">
    <property type="entry name" value="HTH_CRP_2"/>
    <property type="match status" value="1"/>
</dbReference>
<dbReference type="RefSeq" id="WP_379885596.1">
    <property type="nucleotide sequence ID" value="NZ_JBHSDI010000007.1"/>
</dbReference>
<keyword evidence="2" id="KW-0238">DNA-binding</keyword>
<comment type="caution">
    <text evidence="6">The sequence shown here is derived from an EMBL/GenBank/DDBJ whole genome shotgun (WGS) entry which is preliminary data.</text>
</comment>
<evidence type="ECO:0000259" key="4">
    <source>
        <dbReference type="PROSITE" id="PS50042"/>
    </source>
</evidence>
<evidence type="ECO:0000256" key="2">
    <source>
        <dbReference type="ARBA" id="ARBA00023125"/>
    </source>
</evidence>
<proteinExistence type="predicted"/>
<dbReference type="Gene3D" id="2.60.120.10">
    <property type="entry name" value="Jelly Rolls"/>
    <property type="match status" value="1"/>
</dbReference>
<sequence length="252" mass="28682">MTTSCIIRHFEHYAELAGDDHDLLTSLEKSPQDYPRNTVIWNQGQQSEHFFTVQSGWACSYRNMEDGSRQVLDLYVPGDIIGLREFAFRRRVSNLMVVTDARLCPFPKYHLSEVFQSSRLLCNLFFLIAARDQAVLVERLINLGRRTAREKVAHFLLEMGHRLDKACMDVYDCNHLPLTQVLLADALGLSTVHLNRTLQELKQERLVSLGPDGTTLLDRDGLVEVAGFDPEYLQEDVDGMLKSLGKNVSPMV</sequence>
<dbReference type="Proteomes" id="UP001595798">
    <property type="component" value="Unassembled WGS sequence"/>
</dbReference>
<gene>
    <name evidence="6" type="ORF">ACFOZ5_04105</name>
</gene>
<dbReference type="Gene3D" id="1.10.10.10">
    <property type="entry name" value="Winged helix-like DNA-binding domain superfamily/Winged helix DNA-binding domain"/>
    <property type="match status" value="1"/>
</dbReference>
<evidence type="ECO:0000313" key="6">
    <source>
        <dbReference type="EMBL" id="MFC4258214.1"/>
    </source>
</evidence>
<name>A0ABV8QGL8_9GAMM</name>
<accession>A0ABV8QGL8</accession>
<organism evidence="6 7">
    <name type="scientific">Marinobacter lacisalsi</name>
    <dbReference type="NCBI Taxonomy" id="475979"/>
    <lineage>
        <taxon>Bacteria</taxon>
        <taxon>Pseudomonadati</taxon>
        <taxon>Pseudomonadota</taxon>
        <taxon>Gammaproteobacteria</taxon>
        <taxon>Pseudomonadales</taxon>
        <taxon>Marinobacteraceae</taxon>
        <taxon>Marinobacter</taxon>
    </lineage>
</organism>
<keyword evidence="3" id="KW-0804">Transcription</keyword>
<dbReference type="Pfam" id="PF00027">
    <property type="entry name" value="cNMP_binding"/>
    <property type="match status" value="1"/>
</dbReference>
<dbReference type="InterPro" id="IPR014710">
    <property type="entry name" value="RmlC-like_jellyroll"/>
</dbReference>
<evidence type="ECO:0000256" key="1">
    <source>
        <dbReference type="ARBA" id="ARBA00023015"/>
    </source>
</evidence>